<comment type="caution">
    <text evidence="2">The sequence shown here is derived from an EMBL/GenBank/DDBJ whole genome shotgun (WGS) entry which is preliminary data.</text>
</comment>
<feature type="region of interest" description="Disordered" evidence="1">
    <location>
        <begin position="63"/>
        <end position="85"/>
    </location>
</feature>
<protein>
    <submittedName>
        <fullName evidence="2">Uncharacterized protein</fullName>
    </submittedName>
</protein>
<dbReference type="AlphaFoldDB" id="A0AAV7VRV1"/>
<evidence type="ECO:0000256" key="1">
    <source>
        <dbReference type="SAM" id="MobiDB-lite"/>
    </source>
</evidence>
<name>A0AAV7VRV1_PLEWA</name>
<accession>A0AAV7VRV1</accession>
<dbReference type="Proteomes" id="UP001066276">
    <property type="component" value="Chromosome 2_1"/>
</dbReference>
<evidence type="ECO:0000313" key="2">
    <source>
        <dbReference type="EMBL" id="KAJ1204028.1"/>
    </source>
</evidence>
<feature type="region of interest" description="Disordered" evidence="1">
    <location>
        <begin position="1"/>
        <end position="48"/>
    </location>
</feature>
<evidence type="ECO:0000313" key="3">
    <source>
        <dbReference type="Proteomes" id="UP001066276"/>
    </source>
</evidence>
<sequence>MLRPPLDADGDTTIVAKKAKKGKEAQRQTPTVDDGTGSEDGVDPYPQHPLASAIAHLEDGGERALNMPSSAHDVVPPGGLLPPAI</sequence>
<proteinExistence type="predicted"/>
<dbReference type="EMBL" id="JANPWB010000003">
    <property type="protein sequence ID" value="KAJ1204028.1"/>
    <property type="molecule type" value="Genomic_DNA"/>
</dbReference>
<reference evidence="2" key="1">
    <citation type="journal article" date="2022" name="bioRxiv">
        <title>Sequencing and chromosome-scale assembly of the giantPleurodeles waltlgenome.</title>
        <authorList>
            <person name="Brown T."/>
            <person name="Elewa A."/>
            <person name="Iarovenko S."/>
            <person name="Subramanian E."/>
            <person name="Araus A.J."/>
            <person name="Petzold A."/>
            <person name="Susuki M."/>
            <person name="Suzuki K.-i.T."/>
            <person name="Hayashi T."/>
            <person name="Toyoda A."/>
            <person name="Oliveira C."/>
            <person name="Osipova E."/>
            <person name="Leigh N.D."/>
            <person name="Simon A."/>
            <person name="Yun M.H."/>
        </authorList>
    </citation>
    <scope>NUCLEOTIDE SEQUENCE</scope>
    <source>
        <strain evidence="2">20211129_DDA</strain>
        <tissue evidence="2">Liver</tissue>
    </source>
</reference>
<organism evidence="2 3">
    <name type="scientific">Pleurodeles waltl</name>
    <name type="common">Iberian ribbed newt</name>
    <dbReference type="NCBI Taxonomy" id="8319"/>
    <lineage>
        <taxon>Eukaryota</taxon>
        <taxon>Metazoa</taxon>
        <taxon>Chordata</taxon>
        <taxon>Craniata</taxon>
        <taxon>Vertebrata</taxon>
        <taxon>Euteleostomi</taxon>
        <taxon>Amphibia</taxon>
        <taxon>Batrachia</taxon>
        <taxon>Caudata</taxon>
        <taxon>Salamandroidea</taxon>
        <taxon>Salamandridae</taxon>
        <taxon>Pleurodelinae</taxon>
        <taxon>Pleurodeles</taxon>
    </lineage>
</organism>
<keyword evidence="3" id="KW-1185">Reference proteome</keyword>
<gene>
    <name evidence="2" type="ORF">NDU88_007809</name>
</gene>